<feature type="transmembrane region" description="Helical" evidence="1">
    <location>
        <begin position="90"/>
        <end position="108"/>
    </location>
</feature>
<dbReference type="PANTHER" id="PTHR10202">
    <property type="entry name" value="PRESENILIN"/>
    <property type="match status" value="1"/>
</dbReference>
<accession>A0A7J7H1M6</accession>
<dbReference type="Pfam" id="PF01080">
    <property type="entry name" value="Presenilin"/>
    <property type="match status" value="1"/>
</dbReference>
<keyword evidence="1" id="KW-1133">Transmembrane helix</keyword>
<dbReference type="EMBL" id="JACBKZ010000007">
    <property type="protein sequence ID" value="KAF5946455.1"/>
    <property type="molecule type" value="Genomic_DNA"/>
</dbReference>
<evidence type="ECO:0000313" key="3">
    <source>
        <dbReference type="EMBL" id="KAF5946455.1"/>
    </source>
</evidence>
<comment type="caution">
    <text evidence="3">The sequence shown here is derived from an EMBL/GenBank/DDBJ whole genome shotgun (WGS) entry which is preliminary data.</text>
</comment>
<sequence length="177" mass="19853">MAPVSIYMLLVVLLVYSLSSSFSSSSAAAPIRTAANLVYFETPSDSTTQKLKGALLNALVFVIIISILTFLIVLLYCYKFTNFLKNHTRFSAFFVLATMGYSIFLFIIQHFSILIDFITCFVLLFNFTVVGVLSVFSRAVPIFLKQGFMVALEIIVATWFTNLPEWTTWVLLIALAL</sequence>
<feature type="signal peptide" evidence="2">
    <location>
        <begin position="1"/>
        <end position="28"/>
    </location>
</feature>
<keyword evidence="1" id="KW-0472">Membrane</keyword>
<gene>
    <name evidence="3" type="ORF">HYC85_016683</name>
</gene>
<name>A0A7J7H1M6_CAMSI</name>
<feature type="transmembrane region" description="Helical" evidence="1">
    <location>
        <begin position="54"/>
        <end position="78"/>
    </location>
</feature>
<evidence type="ECO:0008006" key="5">
    <source>
        <dbReference type="Google" id="ProtNLM"/>
    </source>
</evidence>
<reference evidence="3 4" key="2">
    <citation type="submission" date="2020-07" db="EMBL/GenBank/DDBJ databases">
        <title>Genome assembly of wild tea tree DASZ reveals pedigree and selection history of tea varieties.</title>
        <authorList>
            <person name="Zhang W."/>
        </authorList>
    </citation>
    <scope>NUCLEOTIDE SEQUENCE [LARGE SCALE GENOMIC DNA]</scope>
    <source>
        <strain evidence="4">cv. G240</strain>
        <tissue evidence="3">Leaf</tissue>
    </source>
</reference>
<dbReference type="AlphaFoldDB" id="A0A7J7H1M6"/>
<organism evidence="3 4">
    <name type="scientific">Camellia sinensis</name>
    <name type="common">Tea plant</name>
    <name type="synonym">Thea sinensis</name>
    <dbReference type="NCBI Taxonomy" id="4442"/>
    <lineage>
        <taxon>Eukaryota</taxon>
        <taxon>Viridiplantae</taxon>
        <taxon>Streptophyta</taxon>
        <taxon>Embryophyta</taxon>
        <taxon>Tracheophyta</taxon>
        <taxon>Spermatophyta</taxon>
        <taxon>Magnoliopsida</taxon>
        <taxon>eudicotyledons</taxon>
        <taxon>Gunneridae</taxon>
        <taxon>Pentapetalae</taxon>
        <taxon>asterids</taxon>
        <taxon>Ericales</taxon>
        <taxon>Theaceae</taxon>
        <taxon>Camellia</taxon>
    </lineage>
</organism>
<reference evidence="4" key="1">
    <citation type="journal article" date="2020" name="Nat. Commun.">
        <title>Genome assembly of wild tea tree DASZ reveals pedigree and selection history of tea varieties.</title>
        <authorList>
            <person name="Zhang W."/>
            <person name="Zhang Y."/>
            <person name="Qiu H."/>
            <person name="Guo Y."/>
            <person name="Wan H."/>
            <person name="Zhang X."/>
            <person name="Scossa F."/>
            <person name="Alseekh S."/>
            <person name="Zhang Q."/>
            <person name="Wang P."/>
            <person name="Xu L."/>
            <person name="Schmidt M.H."/>
            <person name="Jia X."/>
            <person name="Li D."/>
            <person name="Zhu A."/>
            <person name="Guo F."/>
            <person name="Chen W."/>
            <person name="Ni D."/>
            <person name="Usadel B."/>
            <person name="Fernie A.R."/>
            <person name="Wen W."/>
        </authorList>
    </citation>
    <scope>NUCLEOTIDE SEQUENCE [LARGE SCALE GENOMIC DNA]</scope>
    <source>
        <strain evidence="4">cv. G240</strain>
    </source>
</reference>
<dbReference type="InterPro" id="IPR001108">
    <property type="entry name" value="Peptidase_A22A"/>
</dbReference>
<evidence type="ECO:0000256" key="1">
    <source>
        <dbReference type="SAM" id="Phobius"/>
    </source>
</evidence>
<keyword evidence="1" id="KW-0812">Transmembrane</keyword>
<dbReference type="GO" id="GO:0042500">
    <property type="term" value="F:aspartic endopeptidase activity, intramembrane cleaving"/>
    <property type="evidence" value="ECO:0007669"/>
    <property type="project" value="InterPro"/>
</dbReference>
<evidence type="ECO:0000313" key="4">
    <source>
        <dbReference type="Proteomes" id="UP000593564"/>
    </source>
</evidence>
<dbReference type="GO" id="GO:0016485">
    <property type="term" value="P:protein processing"/>
    <property type="evidence" value="ECO:0007669"/>
    <property type="project" value="InterPro"/>
</dbReference>
<keyword evidence="2" id="KW-0732">Signal</keyword>
<evidence type="ECO:0000256" key="2">
    <source>
        <dbReference type="SAM" id="SignalP"/>
    </source>
</evidence>
<feature type="transmembrane region" description="Helical" evidence="1">
    <location>
        <begin position="114"/>
        <end position="136"/>
    </location>
</feature>
<feature type="chain" id="PRO_5029536413" description="Presenilin" evidence="2">
    <location>
        <begin position="29"/>
        <end position="177"/>
    </location>
</feature>
<dbReference type="GO" id="GO:0006509">
    <property type="term" value="P:membrane protein ectodomain proteolysis"/>
    <property type="evidence" value="ECO:0007669"/>
    <property type="project" value="TreeGrafter"/>
</dbReference>
<dbReference type="PANTHER" id="PTHR10202:SF26">
    <property type="entry name" value="PRESENILIN"/>
    <property type="match status" value="1"/>
</dbReference>
<proteinExistence type="predicted"/>
<keyword evidence="4" id="KW-1185">Reference proteome</keyword>
<dbReference type="GO" id="GO:0070765">
    <property type="term" value="C:gamma-secretase complex"/>
    <property type="evidence" value="ECO:0007669"/>
    <property type="project" value="TreeGrafter"/>
</dbReference>
<feature type="transmembrane region" description="Helical" evidence="1">
    <location>
        <begin position="148"/>
        <end position="176"/>
    </location>
</feature>
<dbReference type="Proteomes" id="UP000593564">
    <property type="component" value="Unassembled WGS sequence"/>
</dbReference>
<protein>
    <recommendedName>
        <fullName evidence="5">Presenilin</fullName>
    </recommendedName>
</protein>